<evidence type="ECO:0000256" key="1">
    <source>
        <dbReference type="ARBA" id="ARBA00004834"/>
    </source>
</evidence>
<dbReference type="InterPro" id="IPR050727">
    <property type="entry name" value="GH43_arabinanases"/>
</dbReference>
<dbReference type="Gene3D" id="2.40.128.10">
    <property type="match status" value="1"/>
</dbReference>
<evidence type="ECO:0000313" key="9">
    <source>
        <dbReference type="Proteomes" id="UP000267017"/>
    </source>
</evidence>
<feature type="signal peptide" evidence="6">
    <location>
        <begin position="1"/>
        <end position="39"/>
    </location>
</feature>
<dbReference type="Proteomes" id="UP000267017">
    <property type="component" value="Unassembled WGS sequence"/>
</dbReference>
<proteinExistence type="inferred from homology"/>
<dbReference type="PANTHER" id="PTHR43301:SF3">
    <property type="entry name" value="ARABINAN ENDO-1,5-ALPHA-L-ARABINOSIDASE A-RELATED"/>
    <property type="match status" value="1"/>
</dbReference>
<dbReference type="Gene3D" id="2.80.10.50">
    <property type="match status" value="2"/>
</dbReference>
<keyword evidence="6" id="KW-0732">Signal</keyword>
<organism evidence="8 9">
    <name type="scientific">Paenibacillus oralis</name>
    <dbReference type="NCBI Taxonomy" id="2490856"/>
    <lineage>
        <taxon>Bacteria</taxon>
        <taxon>Bacillati</taxon>
        <taxon>Bacillota</taxon>
        <taxon>Bacilli</taxon>
        <taxon>Bacillales</taxon>
        <taxon>Paenibacillaceae</taxon>
        <taxon>Paenibacillus</taxon>
    </lineage>
</organism>
<keyword evidence="3 8" id="KW-0378">Hydrolase</keyword>
<dbReference type="InterPro" id="IPR000772">
    <property type="entry name" value="Ricin_B_lectin"/>
</dbReference>
<comment type="caution">
    <text evidence="8">The sequence shown here is derived from an EMBL/GenBank/DDBJ whole genome shotgun (WGS) entry which is preliminary data.</text>
</comment>
<evidence type="ECO:0000313" key="8">
    <source>
        <dbReference type="EMBL" id="RRJ63271.1"/>
    </source>
</evidence>
<keyword evidence="9" id="KW-1185">Reference proteome</keyword>
<feature type="domain" description="Ricin B lectin" evidence="7">
    <location>
        <begin position="106"/>
        <end position="247"/>
    </location>
</feature>
<evidence type="ECO:0000256" key="2">
    <source>
        <dbReference type="ARBA" id="ARBA00009865"/>
    </source>
</evidence>
<accession>A0A3P3TYT4</accession>
<feature type="site" description="Important for catalytic activity, responsible for pKa modulation of the active site Glu and correct orientation of both the proton donor and substrate" evidence="5">
    <location>
        <position position="406"/>
    </location>
</feature>
<protein>
    <submittedName>
        <fullName evidence="8">Glycoside hydrolase</fullName>
    </submittedName>
</protein>
<dbReference type="SMART" id="SM00458">
    <property type="entry name" value="RICIN"/>
    <property type="match status" value="1"/>
</dbReference>
<dbReference type="GO" id="GO:0005975">
    <property type="term" value="P:carbohydrate metabolic process"/>
    <property type="evidence" value="ECO:0007669"/>
    <property type="project" value="InterPro"/>
</dbReference>
<evidence type="ECO:0000256" key="4">
    <source>
        <dbReference type="ARBA" id="ARBA00023295"/>
    </source>
</evidence>
<comment type="pathway">
    <text evidence="1">Glycan metabolism; L-arabinan degradation.</text>
</comment>
<evidence type="ECO:0000256" key="5">
    <source>
        <dbReference type="PIRSR" id="PIRSR606710-2"/>
    </source>
</evidence>
<dbReference type="Pfam" id="PF16369">
    <property type="entry name" value="GH43_C"/>
    <property type="match status" value="1"/>
</dbReference>
<dbReference type="InterPro" id="IPR023296">
    <property type="entry name" value="Glyco_hydro_beta-prop_sf"/>
</dbReference>
<dbReference type="Gene3D" id="2.115.10.20">
    <property type="entry name" value="Glycosyl hydrolase domain, family 43"/>
    <property type="match status" value="1"/>
</dbReference>
<dbReference type="EMBL" id="RRCN01000001">
    <property type="protein sequence ID" value="RRJ63271.1"/>
    <property type="molecule type" value="Genomic_DNA"/>
</dbReference>
<dbReference type="PANTHER" id="PTHR43301">
    <property type="entry name" value="ARABINAN ENDO-1,5-ALPHA-L-ARABINOSIDASE"/>
    <property type="match status" value="1"/>
</dbReference>
<gene>
    <name evidence="8" type="ORF">EHV15_10325</name>
</gene>
<dbReference type="Pfam" id="PF04616">
    <property type="entry name" value="Glyco_hydro_43"/>
    <property type="match status" value="1"/>
</dbReference>
<evidence type="ECO:0000259" key="7">
    <source>
        <dbReference type="SMART" id="SM00458"/>
    </source>
</evidence>
<reference evidence="8 9" key="1">
    <citation type="submission" date="2018-11" db="EMBL/GenBank/DDBJ databases">
        <title>Genome sequencing of Paenibacillus sp. KCOM 3021 (= ChDC PVNT-B20).</title>
        <authorList>
            <person name="Kook J.-K."/>
            <person name="Park S.-N."/>
            <person name="Lim Y.K."/>
        </authorList>
    </citation>
    <scope>NUCLEOTIDE SEQUENCE [LARGE SCALE GENOMIC DNA]</scope>
    <source>
        <strain evidence="8 9">KCOM 3021</strain>
    </source>
</reference>
<feature type="chain" id="PRO_5018323317" evidence="6">
    <location>
        <begin position="40"/>
        <end position="708"/>
    </location>
</feature>
<keyword evidence="4" id="KW-0326">Glycosidase</keyword>
<dbReference type="Pfam" id="PF14200">
    <property type="entry name" value="RicinB_lectin_2"/>
    <property type="match status" value="2"/>
</dbReference>
<sequence length="708" mass="76702">MKGEYLMMHLIRNVWGKLGTLTIIFVLLAASISSGSAFAAASSSTTSNTTRVSVHDPSIYYDSSTNKYYVFGSHLAQAGSTDLRNWSNVGTQGYTNRSLYAPSTFEGYYYIKNKNSGLYLDVADGAAADGTNIRQWSYNGSDAQKFRIMHHSNGDYYILTANSSYKSSIDVNSGSAADGTNIEQWAYWGGAMQLFRIQQNEDGTVAFLTKASGYTSALDVADGSTSAGANVQQWNYWGGDMQKWKLIKAGGTGNASRSSGAPLLSALAPSFAWAGYNDQDSSGGHAVWAPDVIYNPSYVWADGSKGAYMLYYSTSSTYIRSAIGFGVSKSITGPYEYVDTIVYSGFTRASNPITTTSPLGTKTVNTWYQNTNIPDLIDNGTLSGVRSGWFSSSGGYNNSLFPNAIDPSLIYDASGRLWMSYGSWSGGIYMLQLNPETGKPYYPGADSGNTDRYFGKRIAGGYGKSGEAPYIVYDKAAGYYYLYVTYGGLANMGGYHIRLYRSTAIDGPYTDAAGNQAVYPSASINQGNHGIKLFGNYQLSGIPLGYKSGGHNSALIDTDGLRYLIYHTRFNNGTEGHEVRAHQQFMNADKWPVTAVYEFLGSSISSTGYSMNDMTGTYQFVKMGLDASTSGVGMLPTQSVTLNANGTITGNVTGTWSYTSGTYYCSMVINGVTYKGVFFKQRNELSSHNEVMTFSLIGSNNESIWGSK</sequence>
<dbReference type="CDD" id="cd00161">
    <property type="entry name" value="beta-trefoil_Ricin-like"/>
    <property type="match status" value="1"/>
</dbReference>
<dbReference type="InterPro" id="IPR032291">
    <property type="entry name" value="Abn2_C"/>
</dbReference>
<dbReference type="SUPFAM" id="SSF50370">
    <property type="entry name" value="Ricin B-like lectins"/>
    <property type="match status" value="1"/>
</dbReference>
<dbReference type="GO" id="GO:0004553">
    <property type="term" value="F:hydrolase activity, hydrolyzing O-glycosyl compounds"/>
    <property type="evidence" value="ECO:0007669"/>
    <property type="project" value="InterPro"/>
</dbReference>
<evidence type="ECO:0000256" key="6">
    <source>
        <dbReference type="SAM" id="SignalP"/>
    </source>
</evidence>
<name>A0A3P3TYT4_9BACL</name>
<dbReference type="InterPro" id="IPR035992">
    <property type="entry name" value="Ricin_B-like_lectins"/>
</dbReference>
<dbReference type="OrthoDB" id="9801455at2"/>
<dbReference type="SUPFAM" id="SSF75005">
    <property type="entry name" value="Arabinanase/levansucrase/invertase"/>
    <property type="match status" value="1"/>
</dbReference>
<dbReference type="InterPro" id="IPR006710">
    <property type="entry name" value="Glyco_hydro_43"/>
</dbReference>
<comment type="similarity">
    <text evidence="2">Belongs to the glycosyl hydrolase 43 family.</text>
</comment>
<dbReference type="AlphaFoldDB" id="A0A3P3TYT4"/>
<evidence type="ECO:0000256" key="3">
    <source>
        <dbReference type="ARBA" id="ARBA00022801"/>
    </source>
</evidence>